<dbReference type="AlphaFoldDB" id="A0A8D8J182"/>
<name>A0A8D8J182_CULPI</name>
<dbReference type="EMBL" id="HBUE01160323">
    <property type="protein sequence ID" value="CAG6509651.1"/>
    <property type="molecule type" value="Transcribed_RNA"/>
</dbReference>
<organism evidence="1">
    <name type="scientific">Culex pipiens</name>
    <name type="common">House mosquito</name>
    <dbReference type="NCBI Taxonomy" id="7175"/>
    <lineage>
        <taxon>Eukaryota</taxon>
        <taxon>Metazoa</taxon>
        <taxon>Ecdysozoa</taxon>
        <taxon>Arthropoda</taxon>
        <taxon>Hexapoda</taxon>
        <taxon>Insecta</taxon>
        <taxon>Pterygota</taxon>
        <taxon>Neoptera</taxon>
        <taxon>Endopterygota</taxon>
        <taxon>Diptera</taxon>
        <taxon>Nematocera</taxon>
        <taxon>Culicoidea</taxon>
        <taxon>Culicidae</taxon>
        <taxon>Culicinae</taxon>
        <taxon>Culicini</taxon>
        <taxon>Culex</taxon>
        <taxon>Culex</taxon>
    </lineage>
</organism>
<dbReference type="EMBL" id="HBUE01265485">
    <property type="protein sequence ID" value="CAG6561046.1"/>
    <property type="molecule type" value="Transcribed_RNA"/>
</dbReference>
<proteinExistence type="predicted"/>
<evidence type="ECO:0000313" key="1">
    <source>
        <dbReference type="EMBL" id="CAG6561046.1"/>
    </source>
</evidence>
<sequence>MAISRLARNRQLLKGLMLNVIAGCTATGTRTSRTGTDRHRAATAECLAKPSGSFTVWLICSATVSTVSSAPVGLQKARYQTAQKHPPPTLNSLQLHGSIPPMPADGDPCSVTLLVRSNSFGPPIFETAFSRTSFCRSLSGLSKRLEDIGEAQVP</sequence>
<accession>A0A8D8J182</accession>
<protein>
    <submittedName>
        <fullName evidence="1">(northern house mosquito) hypothetical protein</fullName>
    </submittedName>
</protein>
<reference evidence="1" key="1">
    <citation type="submission" date="2021-05" db="EMBL/GenBank/DDBJ databases">
        <authorList>
            <person name="Alioto T."/>
            <person name="Alioto T."/>
            <person name="Gomez Garrido J."/>
        </authorList>
    </citation>
    <scope>NUCLEOTIDE SEQUENCE</scope>
</reference>